<dbReference type="AlphaFoldDB" id="A0A9P4IQ14"/>
<organism evidence="5 6">
    <name type="scientific">Rhizodiscina lignyota</name>
    <dbReference type="NCBI Taxonomy" id="1504668"/>
    <lineage>
        <taxon>Eukaryota</taxon>
        <taxon>Fungi</taxon>
        <taxon>Dikarya</taxon>
        <taxon>Ascomycota</taxon>
        <taxon>Pezizomycotina</taxon>
        <taxon>Dothideomycetes</taxon>
        <taxon>Pleosporomycetidae</taxon>
        <taxon>Aulographales</taxon>
        <taxon>Rhizodiscinaceae</taxon>
        <taxon>Rhizodiscina</taxon>
    </lineage>
</organism>
<protein>
    <submittedName>
        <fullName evidence="5">Uncharacterized protein</fullName>
    </submittedName>
</protein>
<reference evidence="5" key="1">
    <citation type="journal article" date="2020" name="Stud. Mycol.">
        <title>101 Dothideomycetes genomes: a test case for predicting lifestyles and emergence of pathogens.</title>
        <authorList>
            <person name="Haridas S."/>
            <person name="Albert R."/>
            <person name="Binder M."/>
            <person name="Bloem J."/>
            <person name="Labutti K."/>
            <person name="Salamov A."/>
            <person name="Andreopoulos B."/>
            <person name="Baker S."/>
            <person name="Barry K."/>
            <person name="Bills G."/>
            <person name="Bluhm B."/>
            <person name="Cannon C."/>
            <person name="Castanera R."/>
            <person name="Culley D."/>
            <person name="Daum C."/>
            <person name="Ezra D."/>
            <person name="Gonzalez J."/>
            <person name="Henrissat B."/>
            <person name="Kuo A."/>
            <person name="Liang C."/>
            <person name="Lipzen A."/>
            <person name="Lutzoni F."/>
            <person name="Magnuson J."/>
            <person name="Mondo S."/>
            <person name="Nolan M."/>
            <person name="Ohm R."/>
            <person name="Pangilinan J."/>
            <person name="Park H.-J."/>
            <person name="Ramirez L."/>
            <person name="Alfaro M."/>
            <person name="Sun H."/>
            <person name="Tritt A."/>
            <person name="Yoshinaga Y."/>
            <person name="Zwiers L.-H."/>
            <person name="Turgeon B."/>
            <person name="Goodwin S."/>
            <person name="Spatafora J."/>
            <person name="Crous P."/>
            <person name="Grigoriev I."/>
        </authorList>
    </citation>
    <scope>NUCLEOTIDE SEQUENCE</scope>
    <source>
        <strain evidence="5">CBS 133067</strain>
    </source>
</reference>
<evidence type="ECO:0000313" key="6">
    <source>
        <dbReference type="Proteomes" id="UP000799772"/>
    </source>
</evidence>
<dbReference type="Proteomes" id="UP000799772">
    <property type="component" value="Unassembled WGS sequence"/>
</dbReference>
<evidence type="ECO:0000256" key="1">
    <source>
        <dbReference type="SAM" id="MobiDB-lite"/>
    </source>
</evidence>
<accession>A0A9P4IQ14</accession>
<dbReference type="EMBL" id="ML978123">
    <property type="protein sequence ID" value="KAF2102136.1"/>
    <property type="molecule type" value="Genomic_DNA"/>
</dbReference>
<feature type="signal peptide" evidence="2">
    <location>
        <begin position="1"/>
        <end position="24"/>
    </location>
</feature>
<feature type="region of interest" description="Disordered" evidence="1">
    <location>
        <begin position="508"/>
        <end position="538"/>
    </location>
</feature>
<dbReference type="Pfam" id="PF23865">
    <property type="entry name" value="DUF7223"/>
    <property type="match status" value="1"/>
</dbReference>
<feature type="domain" description="DUF7029" evidence="3">
    <location>
        <begin position="98"/>
        <end position="196"/>
    </location>
</feature>
<evidence type="ECO:0000313" key="5">
    <source>
        <dbReference type="EMBL" id="KAF2102136.1"/>
    </source>
</evidence>
<evidence type="ECO:0000259" key="4">
    <source>
        <dbReference type="Pfam" id="PF23865"/>
    </source>
</evidence>
<dbReference type="InterPro" id="IPR055647">
    <property type="entry name" value="DUF7223"/>
</dbReference>
<gene>
    <name evidence="5" type="ORF">NA57DRAFT_54063</name>
</gene>
<dbReference type="OrthoDB" id="5382170at2759"/>
<name>A0A9P4IQ14_9PEZI</name>
<proteinExistence type="predicted"/>
<sequence>MLFNAVSSAVSALALSSFVSNVAATPVHETKTMEIVTKRAPRPDITELQPVSHNVPALRGLTRRDDPVGVDLVSADSWYWGKDPNHPNANLTAYAGGDNDRVLSMEKFSSQLKSTSCSADGKSVAFTFKSQPLMNAAKNSFGWVNQGGRSILLVTNAPNCGDNPRQPFKATGVSFNGNTATFKTEKVTWEEGLHTFNLHFSSAGIGNAQELEKQEKEKRELERRFLGISLPIPNIDKNIPIGVGHDFSGQIFSKQLSDSVSAELDCNNCATRGTLNFDVNIGGNTDTPKVELSLTPSGVGASVTLDFKLSAQLTDAISDTFPLVDHLALPGGFSIPAIGSIGPSLNVVAVVGITEVTAEVDLSFGVDMSIPDSSLARIDLFDSTQNAFNGFNPTFTPIGPTLDGSVSVSGSVGPRIDLAIDVEAFGKGAAAGLSLSAPEVTMDLSANAASEGGVCGDPNAQLGVNFDVGLAAELDAFGGVGNVNDLPNKKAILSTSTQLFSTCVTIAGSAPTDSSSSSTTDSSGSSSTATTIDAGTITPAPAAPVQTISFTSFSDTNCGQNLDASVINTNTPISVPADGSCQPVNAGGAGGLDSVQFTDLPDCTIRFFPDNTCGGSAGPSAELGLLASFNGSICLQDTDFSDGANNNVNFATFLCGGQ</sequence>
<keyword evidence="6" id="KW-1185">Reference proteome</keyword>
<evidence type="ECO:0000259" key="3">
    <source>
        <dbReference type="Pfam" id="PF22974"/>
    </source>
</evidence>
<dbReference type="InterPro" id="IPR054293">
    <property type="entry name" value="DUF7029"/>
</dbReference>
<evidence type="ECO:0000256" key="2">
    <source>
        <dbReference type="SAM" id="SignalP"/>
    </source>
</evidence>
<comment type="caution">
    <text evidence="5">The sequence shown here is derived from an EMBL/GenBank/DDBJ whole genome shotgun (WGS) entry which is preliminary data.</text>
</comment>
<dbReference type="Pfam" id="PF22974">
    <property type="entry name" value="DUF7029"/>
    <property type="match status" value="1"/>
</dbReference>
<keyword evidence="2" id="KW-0732">Signal</keyword>
<feature type="domain" description="DUF7223" evidence="4">
    <location>
        <begin position="242"/>
        <end position="504"/>
    </location>
</feature>
<feature type="chain" id="PRO_5040178455" evidence="2">
    <location>
        <begin position="25"/>
        <end position="658"/>
    </location>
</feature>